<sequence length="713" mass="80844">MSNQIKMLKLKPLILASSTILPMAGMGLATAAPSQSDFGGVGLMQMPTARMSPEGEFAFNLNYVDPYIRGAVSVTPVPWFEGVIRYTSVENRLYSNFPGYSGDQSYKDKGFDAKFRLWQESYYIPEIALGFRDIGGTGIFSSEYLVASKRWGELDFTLGMGWGYMANGSSIKNPFCTVTDGACYRPGWTRTDTDQGGKVGYENFFKGEHVGLFAGLEYQTPIEGLHIKLEYDPNNYQNEALRNKFNQSLPINVGAVYSWGDYIKLNVGYERGNTLMAGITIRTNYQSVPNQLKLDPKPEALRQEPAQASDYNPDELIGALSENAGLEVKSITLKEQQINIVGEQVIYRDRSESDQRIARILHNRLPDEVREFTIVENKASLPLYQTTLKRDPFLKEARHELTPGEQIEFAYSAAITNEDDSNTRTVSKTEVKRKPYNVSLYPGLTQSFGSPETFYFYALSLHLAGEYQPTEKLKLDGILSWTLLDNYDRFNYKVDQTTGAIPRSRTYIREYLTESKVGISNLQLSYFDHYGKSLYAQYYGGYLEFMYGGVGGEVLYRPFNSSWAFGVDLNRVKQRDFDRKFGFRDYEVTTGHGSLYWQTPWYNIKGEISVGQYLSGDRGFTVDLSREFDNGTVAGFFFTRTNVSAKDYGEGSFNKGFYIKIPFDMMLTRSSTQYASFSWIPLTRDGGQKLNRKYSLYGITHSKGKNSVASHYR</sequence>
<dbReference type="Proteomes" id="UP000651977">
    <property type="component" value="Unassembled WGS sequence"/>
</dbReference>
<keyword evidence="1" id="KW-0732">Signal</keyword>
<evidence type="ECO:0000256" key="1">
    <source>
        <dbReference type="SAM" id="SignalP"/>
    </source>
</evidence>
<gene>
    <name evidence="2" type="ORF">GCM10007414_10030</name>
</gene>
<feature type="chain" id="PRO_5046456901" evidence="1">
    <location>
        <begin position="32"/>
        <end position="713"/>
    </location>
</feature>
<dbReference type="RefSeq" id="WP_055732140.1">
    <property type="nucleotide sequence ID" value="NZ_BMDY01000004.1"/>
</dbReference>
<dbReference type="Pfam" id="PF06082">
    <property type="entry name" value="YjbH"/>
    <property type="match status" value="1"/>
</dbReference>
<reference evidence="3" key="1">
    <citation type="journal article" date="2019" name="Int. J. Syst. Evol. Microbiol.">
        <title>The Global Catalogue of Microorganisms (GCM) 10K type strain sequencing project: providing services to taxonomists for standard genome sequencing and annotation.</title>
        <authorList>
            <consortium name="The Broad Institute Genomics Platform"/>
            <consortium name="The Broad Institute Genome Sequencing Center for Infectious Disease"/>
            <person name="Wu L."/>
            <person name="Ma J."/>
        </authorList>
    </citation>
    <scope>NUCLEOTIDE SEQUENCE [LARGE SCALE GENOMIC DNA]</scope>
    <source>
        <strain evidence="3">CGMCC 1.10131</strain>
    </source>
</reference>
<name>A0ABQ1HYW2_9ALTE</name>
<feature type="signal peptide" evidence="1">
    <location>
        <begin position="1"/>
        <end position="31"/>
    </location>
</feature>
<evidence type="ECO:0000313" key="2">
    <source>
        <dbReference type="EMBL" id="GGA98991.1"/>
    </source>
</evidence>
<proteinExistence type="predicted"/>
<accession>A0ABQ1HYW2</accession>
<protein>
    <submittedName>
        <fullName evidence="2">Membrane protein</fullName>
    </submittedName>
</protein>
<evidence type="ECO:0000313" key="3">
    <source>
        <dbReference type="Proteomes" id="UP000651977"/>
    </source>
</evidence>
<dbReference type="InterPro" id="IPR010344">
    <property type="entry name" value="YbjH"/>
</dbReference>
<comment type="caution">
    <text evidence="2">The sequence shown here is derived from an EMBL/GenBank/DDBJ whole genome shotgun (WGS) entry which is preliminary data.</text>
</comment>
<keyword evidence="3" id="KW-1185">Reference proteome</keyword>
<dbReference type="EMBL" id="BMDY01000004">
    <property type="protein sequence ID" value="GGA98991.1"/>
    <property type="molecule type" value="Genomic_DNA"/>
</dbReference>
<organism evidence="2 3">
    <name type="scientific">Agarivorans gilvus</name>
    <dbReference type="NCBI Taxonomy" id="680279"/>
    <lineage>
        <taxon>Bacteria</taxon>
        <taxon>Pseudomonadati</taxon>
        <taxon>Pseudomonadota</taxon>
        <taxon>Gammaproteobacteria</taxon>
        <taxon>Alteromonadales</taxon>
        <taxon>Alteromonadaceae</taxon>
        <taxon>Agarivorans</taxon>
    </lineage>
</organism>